<organism evidence="1 2">
    <name type="scientific">Dioszegia hungarica</name>
    <dbReference type="NCBI Taxonomy" id="4972"/>
    <lineage>
        <taxon>Eukaryota</taxon>
        <taxon>Fungi</taxon>
        <taxon>Dikarya</taxon>
        <taxon>Basidiomycota</taxon>
        <taxon>Agaricomycotina</taxon>
        <taxon>Tremellomycetes</taxon>
        <taxon>Tremellales</taxon>
        <taxon>Bulleribasidiaceae</taxon>
        <taxon>Dioszegia</taxon>
    </lineage>
</organism>
<protein>
    <submittedName>
        <fullName evidence="1">Uncharacterized protein</fullName>
    </submittedName>
</protein>
<proteinExistence type="predicted"/>
<gene>
    <name evidence="1" type="ORF">MKK02DRAFT_44438</name>
</gene>
<evidence type="ECO:0000313" key="2">
    <source>
        <dbReference type="Proteomes" id="UP001164286"/>
    </source>
</evidence>
<dbReference type="EMBL" id="JAKWFO010000005">
    <property type="protein sequence ID" value="KAI9635738.1"/>
    <property type="molecule type" value="Genomic_DNA"/>
</dbReference>
<sequence length="234" mass="25382">MPTSALNPSDGPLNIGLVCGHLARLLGDIQPVDSGDQSADTPVHGTHVSALLLDLAETEITRRLEDAGAAEESVQWPRAMTGAVKEDVDERIEQLVSWTMSDDAAAREWLQHHEQPNWVLAPNSADFEAQSAARQTFLGNIIKSATREAFADAVKRLRAAVTYDYIQALRSVETQFVHNDSTINPLWGSASIHTVGYVARRATGFLIINQWGSIDSTALNAGSEGIEEVHTDDA</sequence>
<dbReference type="GeneID" id="77732136"/>
<evidence type="ECO:0000313" key="1">
    <source>
        <dbReference type="EMBL" id="KAI9635738.1"/>
    </source>
</evidence>
<reference evidence="1" key="1">
    <citation type="journal article" date="2022" name="G3 (Bethesda)">
        <title>High quality genome of the basidiomycete yeast Dioszegia hungarica PDD-24b-2 isolated from cloud water.</title>
        <authorList>
            <person name="Jarrige D."/>
            <person name="Haridas S."/>
            <person name="Bleykasten-Grosshans C."/>
            <person name="Joly M."/>
            <person name="Nadalig T."/>
            <person name="Sancelme M."/>
            <person name="Vuilleumier S."/>
            <person name="Grigoriev I.V."/>
            <person name="Amato P."/>
            <person name="Bringel F."/>
        </authorList>
    </citation>
    <scope>NUCLEOTIDE SEQUENCE</scope>
    <source>
        <strain evidence="1">PDD-24b-2</strain>
    </source>
</reference>
<dbReference type="AlphaFoldDB" id="A0AA38H7M6"/>
<comment type="caution">
    <text evidence="1">The sequence shown here is derived from an EMBL/GenBank/DDBJ whole genome shotgun (WGS) entry which is preliminary data.</text>
</comment>
<keyword evidence="2" id="KW-1185">Reference proteome</keyword>
<name>A0AA38H7M6_9TREE</name>
<dbReference type="RefSeq" id="XP_052945515.1">
    <property type="nucleotide sequence ID" value="XM_053092931.1"/>
</dbReference>
<dbReference type="Proteomes" id="UP001164286">
    <property type="component" value="Unassembled WGS sequence"/>
</dbReference>
<accession>A0AA38H7M6</accession>